<dbReference type="PANTHER" id="PTHR21294">
    <property type="entry name" value="ELECTRON TRANSFER FLAVOPROTEIN BETA-SUBUNIT"/>
    <property type="match status" value="1"/>
</dbReference>
<dbReference type="RefSeq" id="WP_075712107.1">
    <property type="nucleotide sequence ID" value="NZ_MJIE01000001.1"/>
</dbReference>
<dbReference type="InterPro" id="IPR033948">
    <property type="entry name" value="ETF_beta_N"/>
</dbReference>
<dbReference type="Gene3D" id="3.40.50.620">
    <property type="entry name" value="HUPs"/>
    <property type="match status" value="1"/>
</dbReference>
<dbReference type="PANTHER" id="PTHR21294:SF17">
    <property type="entry name" value="PROTEIN FIXA"/>
    <property type="match status" value="1"/>
</dbReference>
<dbReference type="InterPro" id="IPR012255">
    <property type="entry name" value="ETF_b"/>
</dbReference>
<evidence type="ECO:0000313" key="4">
    <source>
        <dbReference type="Proteomes" id="UP000187404"/>
    </source>
</evidence>
<protein>
    <recommendedName>
        <fullName evidence="1">Electron transfer flavoprotein small subunit</fullName>
    </recommendedName>
</protein>
<dbReference type="STRING" id="1261640.BHK98_02915"/>
<dbReference type="Proteomes" id="UP000187404">
    <property type="component" value="Unassembled WGS sequence"/>
</dbReference>
<dbReference type="CDD" id="cd01714">
    <property type="entry name" value="ETF_beta"/>
    <property type="match status" value="1"/>
</dbReference>
<dbReference type="Pfam" id="PF01012">
    <property type="entry name" value="ETF"/>
    <property type="match status" value="1"/>
</dbReference>
<dbReference type="EMBL" id="MJIE01000001">
    <property type="protein sequence ID" value="OLR55106.1"/>
    <property type="molecule type" value="Genomic_DNA"/>
</dbReference>
<dbReference type="SUPFAM" id="SSF52402">
    <property type="entry name" value="Adenine nucleotide alpha hydrolases-like"/>
    <property type="match status" value="1"/>
</dbReference>
<dbReference type="SMART" id="SM00893">
    <property type="entry name" value="ETF"/>
    <property type="match status" value="1"/>
</dbReference>
<evidence type="ECO:0000256" key="1">
    <source>
        <dbReference type="ARBA" id="ARBA00042002"/>
    </source>
</evidence>
<proteinExistence type="predicted"/>
<dbReference type="InterPro" id="IPR014729">
    <property type="entry name" value="Rossmann-like_a/b/a_fold"/>
</dbReference>
<gene>
    <name evidence="3" type="ORF">BHK98_02915</name>
</gene>
<keyword evidence="4" id="KW-1185">Reference proteome</keyword>
<dbReference type="InterPro" id="IPR014730">
    <property type="entry name" value="ETF_a/b_N"/>
</dbReference>
<dbReference type="OrthoDB" id="9804960at2"/>
<evidence type="ECO:0000259" key="2">
    <source>
        <dbReference type="SMART" id="SM00893"/>
    </source>
</evidence>
<name>A0A1Q9JFU4_9FIRM</name>
<dbReference type="AlphaFoldDB" id="A0A1Q9JFU4"/>
<evidence type="ECO:0000313" key="3">
    <source>
        <dbReference type="EMBL" id="OLR55106.1"/>
    </source>
</evidence>
<organism evidence="3 4">
    <name type="scientific">Hornefia porci</name>
    <dbReference type="NCBI Taxonomy" id="2652292"/>
    <lineage>
        <taxon>Bacteria</taxon>
        <taxon>Bacillati</taxon>
        <taxon>Bacillota</taxon>
        <taxon>Clostridia</taxon>
        <taxon>Peptostreptococcales</taxon>
        <taxon>Anaerovoracaceae</taxon>
        <taxon>Hornefia</taxon>
    </lineage>
</organism>
<dbReference type="GO" id="GO:0009055">
    <property type="term" value="F:electron transfer activity"/>
    <property type="evidence" value="ECO:0007669"/>
    <property type="project" value="InterPro"/>
</dbReference>
<accession>A0A1Q9JFU4</accession>
<reference evidence="3 4" key="1">
    <citation type="journal article" date="2016" name="Appl. Environ. Microbiol.">
        <title>Function and Phylogeny of Bacterial Butyryl Coenzyme A:Acetate Transferases and Their Diversity in the Proximal Colon of Swine.</title>
        <authorList>
            <person name="Trachsel J."/>
            <person name="Bayles D.O."/>
            <person name="Looft T."/>
            <person name="Levine U.Y."/>
            <person name="Allen H.K."/>
        </authorList>
    </citation>
    <scope>NUCLEOTIDE SEQUENCE [LARGE SCALE GENOMIC DNA]</scope>
    <source>
        <strain evidence="3 4">68-3-10</strain>
    </source>
</reference>
<sequence>MNILVLIKEVPDMGKVTFDNERGVVNRAKAPAEINPFDENALEAAIDLKHSYVHEDLRITALSMGPERAQKSLRIAYARGADKGVLLTDIKFGGSDACATARTLAAAIHVMGKFDLILCGEKSVDGDTAQVGAEVAEYLDIPHCYYVGAIEELTAKTVVVCAEDIWGQMQRRRMKLPALISVTKNIAAPRLPSVRRRLESRTVEIGKMALKDLSGYLKEEETGIKGSPTKVSKVIVPQDTERSSILFRDESEAFMNSIDQILLEKGLV</sequence>
<dbReference type="PIRSF" id="PIRSF000090">
    <property type="entry name" value="Beta-ETF"/>
    <property type="match status" value="1"/>
</dbReference>
<comment type="caution">
    <text evidence="3">The sequence shown here is derived from an EMBL/GenBank/DDBJ whole genome shotgun (WGS) entry which is preliminary data.</text>
</comment>
<feature type="domain" description="Electron transfer flavoprotein alpha/beta-subunit N-terminal" evidence="2">
    <location>
        <begin position="22"/>
        <end position="217"/>
    </location>
</feature>